<dbReference type="InterPro" id="IPR025997">
    <property type="entry name" value="SBP_2_dom"/>
</dbReference>
<evidence type="ECO:0000256" key="1">
    <source>
        <dbReference type="ARBA" id="ARBA00004196"/>
    </source>
</evidence>
<reference evidence="5 6" key="1">
    <citation type="submission" date="2009-12" db="EMBL/GenBank/DDBJ databases">
        <authorList>
            <person name="Shrivastava S."/>
            <person name="Madupu R."/>
            <person name="Durkin A.S."/>
            <person name="Torralba M."/>
            <person name="Methe B."/>
            <person name="Sutton G.G."/>
            <person name="Strausberg R.L."/>
            <person name="Nelson K.E."/>
        </authorList>
    </citation>
    <scope>NUCLEOTIDE SEQUENCE [LARGE SCALE GENOMIC DNA]</scope>
    <source>
        <strain evidence="5 6">W5455</strain>
    </source>
</reference>
<keyword evidence="6" id="KW-1185">Reference proteome</keyword>
<comment type="subcellular location">
    <subcellularLocation>
        <location evidence="1">Cell envelope</location>
    </subcellularLocation>
</comment>
<accession>A0ABP2HTZ8</accession>
<dbReference type="RefSeq" id="WP_009165050.1">
    <property type="nucleotide sequence ID" value="NZ_ADFP01000079.1"/>
</dbReference>
<comment type="similarity">
    <text evidence="2">Belongs to the bacterial solute-binding protein 2 family.</text>
</comment>
<feature type="domain" description="Periplasmic binding protein" evidence="4">
    <location>
        <begin position="6"/>
        <end position="257"/>
    </location>
</feature>
<dbReference type="SUPFAM" id="SSF53822">
    <property type="entry name" value="Periplasmic binding protein-like I"/>
    <property type="match status" value="1"/>
</dbReference>
<comment type="caution">
    <text evidence="5">The sequence shown here is derived from an EMBL/GenBank/DDBJ whole genome shotgun (WGS) entry which is preliminary data.</text>
</comment>
<sequence length="292" mass="32236">MAYELGILLGDQDNPFWQEQILWYRRYLPESPFHAQIFFPEDALDPAAQADLCKTLLRKGFDALLVNPLDETAVAQAAAASRSRTVVFDLGPMSDPKLARSLSKYQPLSLCDYQEQGKACTQELLRHARKLRRFCCIGGPQRARQSRSRVAGALAALSGFPGVEKRTVWSDFTREGGQKAMFHVLEWEPDAVFCANDLMALGALDVLHSHGIAVPVGGADRIPSAEFSVKTGDMTATVGPRGDDVALGVIHAMDDFLTAGTVSSGFLAENHVVTRESLQRERRGRQRYMPAW</sequence>
<dbReference type="PANTHER" id="PTHR46847">
    <property type="entry name" value="D-ALLOSE-BINDING PERIPLASMIC PROTEIN-RELATED"/>
    <property type="match status" value="1"/>
</dbReference>
<evidence type="ECO:0000313" key="6">
    <source>
        <dbReference type="Proteomes" id="UP000006462"/>
    </source>
</evidence>
<evidence type="ECO:0000256" key="2">
    <source>
        <dbReference type="ARBA" id="ARBA00007639"/>
    </source>
</evidence>
<evidence type="ECO:0000256" key="3">
    <source>
        <dbReference type="ARBA" id="ARBA00022729"/>
    </source>
</evidence>
<gene>
    <name evidence="5" type="ORF">HMPREF7215_2088</name>
</gene>
<dbReference type="InterPro" id="IPR028082">
    <property type="entry name" value="Peripla_BP_I"/>
</dbReference>
<dbReference type="Gene3D" id="3.40.50.2300">
    <property type="match status" value="2"/>
</dbReference>
<evidence type="ECO:0000313" key="5">
    <source>
        <dbReference type="EMBL" id="EFB90452.1"/>
    </source>
</evidence>
<name>A0ABP2HTZ8_9BACT</name>
<dbReference type="Pfam" id="PF13407">
    <property type="entry name" value="Peripla_BP_4"/>
    <property type="match status" value="1"/>
</dbReference>
<dbReference type="Proteomes" id="UP000006462">
    <property type="component" value="Unassembled WGS sequence"/>
</dbReference>
<protein>
    <submittedName>
        <fullName evidence="5">Sugar-binding domain protein</fullName>
    </submittedName>
</protein>
<dbReference type="EMBL" id="ADFP01000079">
    <property type="protein sequence ID" value="EFB90452.1"/>
    <property type="molecule type" value="Genomic_DNA"/>
</dbReference>
<proteinExistence type="inferred from homology"/>
<evidence type="ECO:0000259" key="4">
    <source>
        <dbReference type="Pfam" id="PF13407"/>
    </source>
</evidence>
<dbReference type="CDD" id="cd06267">
    <property type="entry name" value="PBP1_LacI_sugar_binding-like"/>
    <property type="match status" value="1"/>
</dbReference>
<dbReference type="PANTHER" id="PTHR46847:SF1">
    <property type="entry name" value="D-ALLOSE-BINDING PERIPLASMIC PROTEIN-RELATED"/>
    <property type="match status" value="1"/>
</dbReference>
<keyword evidence="3" id="KW-0732">Signal</keyword>
<organism evidence="5 6">
    <name type="scientific">Pyramidobacter piscolens W5455</name>
    <dbReference type="NCBI Taxonomy" id="352165"/>
    <lineage>
        <taxon>Bacteria</taxon>
        <taxon>Thermotogati</taxon>
        <taxon>Synergistota</taxon>
        <taxon>Synergistia</taxon>
        <taxon>Synergistales</taxon>
        <taxon>Dethiosulfovibrionaceae</taxon>
        <taxon>Pyramidobacter</taxon>
    </lineage>
</organism>